<keyword evidence="4" id="KW-1185">Reference proteome</keyword>
<reference evidence="3" key="2">
    <citation type="submission" date="2013-04" db="UniProtKB">
        <authorList>
            <consortium name="EnsemblPlants"/>
        </authorList>
    </citation>
    <scope>IDENTIFICATION</scope>
</reference>
<keyword evidence="2" id="KW-0472">Membrane</keyword>
<dbReference type="AlphaFoldDB" id="J3MKH9"/>
<dbReference type="OMA" id="GACCHLW"/>
<evidence type="ECO:0000256" key="2">
    <source>
        <dbReference type="SAM" id="Phobius"/>
    </source>
</evidence>
<protein>
    <submittedName>
        <fullName evidence="3">Uncharacterized protein</fullName>
    </submittedName>
</protein>
<dbReference type="PANTHER" id="PTHR35278">
    <property type="entry name" value="TRANSMEMBRANE PROTEIN-RELATED"/>
    <property type="match status" value="1"/>
</dbReference>
<accession>J3MKH9</accession>
<organism evidence="3">
    <name type="scientific">Oryza brachyantha</name>
    <name type="common">malo sina</name>
    <dbReference type="NCBI Taxonomy" id="4533"/>
    <lineage>
        <taxon>Eukaryota</taxon>
        <taxon>Viridiplantae</taxon>
        <taxon>Streptophyta</taxon>
        <taxon>Embryophyta</taxon>
        <taxon>Tracheophyta</taxon>
        <taxon>Spermatophyta</taxon>
        <taxon>Magnoliopsida</taxon>
        <taxon>Liliopsida</taxon>
        <taxon>Poales</taxon>
        <taxon>Poaceae</taxon>
        <taxon>BOP clade</taxon>
        <taxon>Oryzoideae</taxon>
        <taxon>Oryzeae</taxon>
        <taxon>Oryzinae</taxon>
        <taxon>Oryza</taxon>
    </lineage>
</organism>
<name>J3MKH9_ORYBR</name>
<proteinExistence type="predicted"/>
<dbReference type="PANTHER" id="PTHR35278:SF4">
    <property type="entry name" value="TRANSMEMBRANE PROTEIN"/>
    <property type="match status" value="1"/>
</dbReference>
<dbReference type="HOGENOM" id="CLU_098109_0_0_1"/>
<feature type="compositionally biased region" description="Basic and acidic residues" evidence="1">
    <location>
        <begin position="145"/>
        <end position="156"/>
    </location>
</feature>
<feature type="transmembrane region" description="Helical" evidence="2">
    <location>
        <begin position="48"/>
        <end position="69"/>
    </location>
</feature>
<dbReference type="eggNOG" id="ENOG502RXUF">
    <property type="taxonomic scope" value="Eukaryota"/>
</dbReference>
<dbReference type="Proteomes" id="UP000006038">
    <property type="component" value="Chromosome 7"/>
</dbReference>
<feature type="compositionally biased region" description="Basic residues" evidence="1">
    <location>
        <begin position="178"/>
        <end position="190"/>
    </location>
</feature>
<sequence>MGNLVGKAASGVAGIVFEPFRSLVDCGCSGVCSGGSWDVSCFMEHLCVVSLFKLFIFLVLSFVMLYVMCKVGLKCVVKRACRAGMSACSCSCHALRFLCHKLRTLKRVRGGRRGRRYDVEEGAWGGSGSGWISSSEECSSEGGGDDWRHGRGRAREGWSPARGRRQSRMRESLGPRKPSFKNKTTRRSYP</sequence>
<evidence type="ECO:0000256" key="1">
    <source>
        <dbReference type="SAM" id="MobiDB-lite"/>
    </source>
</evidence>
<dbReference type="Gramene" id="OB07G19110.1">
    <property type="protein sequence ID" value="OB07G19110.1"/>
    <property type="gene ID" value="OB07G19110"/>
</dbReference>
<keyword evidence="2" id="KW-0812">Transmembrane</keyword>
<feature type="region of interest" description="Disordered" evidence="1">
    <location>
        <begin position="124"/>
        <end position="190"/>
    </location>
</feature>
<keyword evidence="2" id="KW-1133">Transmembrane helix</keyword>
<dbReference type="EnsemblPlants" id="OB07G19110.1">
    <property type="protein sequence ID" value="OB07G19110.1"/>
    <property type="gene ID" value="OB07G19110"/>
</dbReference>
<reference evidence="3" key="1">
    <citation type="journal article" date="2013" name="Nat. Commun.">
        <title>Whole-genome sequencing of Oryza brachyantha reveals mechanisms underlying Oryza genome evolution.</title>
        <authorList>
            <person name="Chen J."/>
            <person name="Huang Q."/>
            <person name="Gao D."/>
            <person name="Wang J."/>
            <person name="Lang Y."/>
            <person name="Liu T."/>
            <person name="Li B."/>
            <person name="Bai Z."/>
            <person name="Luis Goicoechea J."/>
            <person name="Liang C."/>
            <person name="Chen C."/>
            <person name="Zhang W."/>
            <person name="Sun S."/>
            <person name="Liao Y."/>
            <person name="Zhang X."/>
            <person name="Yang L."/>
            <person name="Song C."/>
            <person name="Wang M."/>
            <person name="Shi J."/>
            <person name="Liu G."/>
            <person name="Liu J."/>
            <person name="Zhou H."/>
            <person name="Zhou W."/>
            <person name="Yu Q."/>
            <person name="An N."/>
            <person name="Chen Y."/>
            <person name="Cai Q."/>
            <person name="Wang B."/>
            <person name="Liu B."/>
            <person name="Min J."/>
            <person name="Huang Y."/>
            <person name="Wu H."/>
            <person name="Li Z."/>
            <person name="Zhang Y."/>
            <person name="Yin Y."/>
            <person name="Song W."/>
            <person name="Jiang J."/>
            <person name="Jackson S.A."/>
            <person name="Wing R.A."/>
            <person name="Wang J."/>
            <person name="Chen M."/>
        </authorList>
    </citation>
    <scope>NUCLEOTIDE SEQUENCE [LARGE SCALE GENOMIC DNA]</scope>
    <source>
        <strain evidence="3">cv. IRGC 101232</strain>
    </source>
</reference>
<evidence type="ECO:0000313" key="4">
    <source>
        <dbReference type="Proteomes" id="UP000006038"/>
    </source>
</evidence>
<evidence type="ECO:0000313" key="3">
    <source>
        <dbReference type="EnsemblPlants" id="OB07G19110.1"/>
    </source>
</evidence>